<evidence type="ECO:0000313" key="2">
    <source>
        <dbReference type="Proteomes" id="UP000076532"/>
    </source>
</evidence>
<name>A0A166RFY1_9AGAM</name>
<evidence type="ECO:0000313" key="1">
    <source>
        <dbReference type="EMBL" id="KZP28228.1"/>
    </source>
</evidence>
<proteinExistence type="predicted"/>
<keyword evidence="2" id="KW-1185">Reference proteome</keyword>
<dbReference type="EMBL" id="KV417504">
    <property type="protein sequence ID" value="KZP28228.1"/>
    <property type="molecule type" value="Genomic_DNA"/>
</dbReference>
<gene>
    <name evidence="1" type="ORF">FIBSPDRAFT_885824</name>
</gene>
<dbReference type="AlphaFoldDB" id="A0A166RFY1"/>
<accession>A0A166RFY1</accession>
<organism evidence="1 2">
    <name type="scientific">Athelia psychrophila</name>
    <dbReference type="NCBI Taxonomy" id="1759441"/>
    <lineage>
        <taxon>Eukaryota</taxon>
        <taxon>Fungi</taxon>
        <taxon>Dikarya</taxon>
        <taxon>Basidiomycota</taxon>
        <taxon>Agaricomycotina</taxon>
        <taxon>Agaricomycetes</taxon>
        <taxon>Agaricomycetidae</taxon>
        <taxon>Atheliales</taxon>
        <taxon>Atheliaceae</taxon>
        <taxon>Athelia</taxon>
    </lineage>
</organism>
<dbReference type="OrthoDB" id="3217196at2759"/>
<dbReference type="Proteomes" id="UP000076532">
    <property type="component" value="Unassembled WGS sequence"/>
</dbReference>
<sequence>MKVSAFFGSCKASEKQHFAYHRASGMLDIAVLLEILLMLDYESCDQTKHKLHDFNNREYHSERFKGGLMDVSKIGLNRRFDEFSKAAPEPLWKIQYVHVRRTFNYLLIIKCAKRLVRAVQATHRIKPTPYRGNN</sequence>
<reference evidence="1 2" key="1">
    <citation type="journal article" date="2016" name="Mol. Biol. Evol.">
        <title>Comparative Genomics of Early-Diverging Mushroom-Forming Fungi Provides Insights into the Origins of Lignocellulose Decay Capabilities.</title>
        <authorList>
            <person name="Nagy L.G."/>
            <person name="Riley R."/>
            <person name="Tritt A."/>
            <person name="Adam C."/>
            <person name="Daum C."/>
            <person name="Floudas D."/>
            <person name="Sun H."/>
            <person name="Yadav J.S."/>
            <person name="Pangilinan J."/>
            <person name="Larsson K.H."/>
            <person name="Matsuura K."/>
            <person name="Barry K."/>
            <person name="Labutti K."/>
            <person name="Kuo R."/>
            <person name="Ohm R.A."/>
            <person name="Bhattacharya S.S."/>
            <person name="Shirouzu T."/>
            <person name="Yoshinaga Y."/>
            <person name="Martin F.M."/>
            <person name="Grigoriev I.V."/>
            <person name="Hibbett D.S."/>
        </authorList>
    </citation>
    <scope>NUCLEOTIDE SEQUENCE [LARGE SCALE GENOMIC DNA]</scope>
    <source>
        <strain evidence="1 2">CBS 109695</strain>
    </source>
</reference>
<protein>
    <submittedName>
        <fullName evidence="1">Uncharacterized protein</fullName>
    </submittedName>
</protein>